<organism evidence="3 4">
    <name type="scientific">Exocentrus adspersus</name>
    <dbReference type="NCBI Taxonomy" id="1586481"/>
    <lineage>
        <taxon>Eukaryota</taxon>
        <taxon>Metazoa</taxon>
        <taxon>Ecdysozoa</taxon>
        <taxon>Arthropoda</taxon>
        <taxon>Hexapoda</taxon>
        <taxon>Insecta</taxon>
        <taxon>Pterygota</taxon>
        <taxon>Neoptera</taxon>
        <taxon>Endopterygota</taxon>
        <taxon>Coleoptera</taxon>
        <taxon>Polyphaga</taxon>
        <taxon>Cucujiformia</taxon>
        <taxon>Chrysomeloidea</taxon>
        <taxon>Cerambycidae</taxon>
        <taxon>Lamiinae</taxon>
        <taxon>Acanthocinini</taxon>
        <taxon>Exocentrus</taxon>
    </lineage>
</organism>
<gene>
    <name evidence="3" type="ORF">NQ315_005616</name>
</gene>
<dbReference type="Proteomes" id="UP001159042">
    <property type="component" value="Unassembled WGS sequence"/>
</dbReference>
<dbReference type="PANTHER" id="PTHR35617">
    <property type="entry name" value="PHAGE_INTEGRASE DOMAIN-CONTAINING PROTEIN"/>
    <property type="match status" value="1"/>
</dbReference>
<dbReference type="InterPro" id="IPR002104">
    <property type="entry name" value="Integrase_catalytic"/>
</dbReference>
<evidence type="ECO:0000313" key="4">
    <source>
        <dbReference type="Proteomes" id="UP001159042"/>
    </source>
</evidence>
<keyword evidence="4" id="KW-1185">Reference proteome</keyword>
<dbReference type="Pfam" id="PF00589">
    <property type="entry name" value="Phage_integrase"/>
    <property type="match status" value="1"/>
</dbReference>
<proteinExistence type="predicted"/>
<evidence type="ECO:0000256" key="1">
    <source>
        <dbReference type="ARBA" id="ARBA00023172"/>
    </source>
</evidence>
<dbReference type="GO" id="GO:0003677">
    <property type="term" value="F:DNA binding"/>
    <property type="evidence" value="ECO:0007669"/>
    <property type="project" value="InterPro"/>
</dbReference>
<protein>
    <recommendedName>
        <fullName evidence="2">Tyr recombinase domain-containing protein</fullName>
    </recommendedName>
</protein>
<evidence type="ECO:0000313" key="3">
    <source>
        <dbReference type="EMBL" id="KAJ8910995.1"/>
    </source>
</evidence>
<dbReference type="InterPro" id="IPR011010">
    <property type="entry name" value="DNA_brk_join_enz"/>
</dbReference>
<dbReference type="GO" id="GO:0015074">
    <property type="term" value="P:DNA integration"/>
    <property type="evidence" value="ECO:0007669"/>
    <property type="project" value="InterPro"/>
</dbReference>
<dbReference type="InterPro" id="IPR013762">
    <property type="entry name" value="Integrase-like_cat_sf"/>
</dbReference>
<dbReference type="SUPFAM" id="SSF56349">
    <property type="entry name" value="DNA breaking-rejoining enzymes"/>
    <property type="match status" value="1"/>
</dbReference>
<dbReference type="PANTHER" id="PTHR35617:SF3">
    <property type="entry name" value="CORE-BINDING (CB) DOMAIN-CONTAINING PROTEIN"/>
    <property type="match status" value="1"/>
</dbReference>
<dbReference type="GO" id="GO:0006310">
    <property type="term" value="P:DNA recombination"/>
    <property type="evidence" value="ECO:0007669"/>
    <property type="project" value="UniProtKB-KW"/>
</dbReference>
<name>A0AAV8V9W3_9CUCU</name>
<comment type="caution">
    <text evidence="3">The sequence shown here is derived from an EMBL/GenBank/DDBJ whole genome shotgun (WGS) entry which is preliminary data.</text>
</comment>
<dbReference type="EMBL" id="JANEYG010000227">
    <property type="protein sequence ID" value="KAJ8910995.1"/>
    <property type="molecule type" value="Genomic_DNA"/>
</dbReference>
<feature type="domain" description="Tyr recombinase" evidence="2">
    <location>
        <begin position="5"/>
        <end position="77"/>
    </location>
</feature>
<accession>A0AAV8V9W3</accession>
<dbReference type="Gene3D" id="1.10.443.10">
    <property type="entry name" value="Intergrase catalytic core"/>
    <property type="match status" value="1"/>
</dbReference>
<reference evidence="3 4" key="1">
    <citation type="journal article" date="2023" name="Insect Mol. Biol.">
        <title>Genome sequencing provides insights into the evolution of gene families encoding plant cell wall-degrading enzymes in longhorned beetles.</title>
        <authorList>
            <person name="Shin N.R."/>
            <person name="Okamura Y."/>
            <person name="Kirsch R."/>
            <person name="Pauchet Y."/>
        </authorList>
    </citation>
    <scope>NUCLEOTIDE SEQUENCE [LARGE SCALE GENOMIC DNA]</scope>
    <source>
        <strain evidence="3">EAD_L_NR</strain>
    </source>
</reference>
<keyword evidence="1" id="KW-0233">DNA recombination</keyword>
<evidence type="ECO:0000259" key="2">
    <source>
        <dbReference type="Pfam" id="PF00589"/>
    </source>
</evidence>
<sequence>MRGSHTSLFITFKKPYHNATSQTISRWLKTILKRSGLDTTKFTAHSTRHASTSAAARKDVPYDTIRLAAGWTKKSSAFATFYNRPVLPENSFALGVHGSLSPIYKFMLSIL</sequence>
<dbReference type="AlphaFoldDB" id="A0AAV8V9W3"/>